<dbReference type="InterPro" id="IPR036388">
    <property type="entry name" value="WH-like_DNA-bd_sf"/>
</dbReference>
<feature type="domain" description="HTH arsR-type" evidence="4">
    <location>
        <begin position="1"/>
        <end position="79"/>
    </location>
</feature>
<dbReference type="InterPro" id="IPR051081">
    <property type="entry name" value="HTH_MetalResp_TranReg"/>
</dbReference>
<dbReference type="GO" id="GO:0003700">
    <property type="term" value="F:DNA-binding transcription factor activity"/>
    <property type="evidence" value="ECO:0007669"/>
    <property type="project" value="InterPro"/>
</dbReference>
<dbReference type="Pfam" id="PF24271">
    <property type="entry name" value="HVO_2833_C"/>
    <property type="match status" value="1"/>
</dbReference>
<dbReference type="InterPro" id="IPR001845">
    <property type="entry name" value="HTH_ArsR_DNA-bd_dom"/>
</dbReference>
<keyword evidence="2" id="KW-0238">DNA-binding</keyword>
<dbReference type="PANTHER" id="PTHR33154:SF33">
    <property type="entry name" value="TRANSCRIPTIONAL REPRESSOR SDPR"/>
    <property type="match status" value="1"/>
</dbReference>
<dbReference type="Pfam" id="PF09339">
    <property type="entry name" value="HTH_IclR"/>
    <property type="match status" value="1"/>
</dbReference>
<keyword evidence="6" id="KW-1185">Reference proteome</keyword>
<dbReference type="CDD" id="cd00090">
    <property type="entry name" value="HTH_ARSR"/>
    <property type="match status" value="1"/>
</dbReference>
<evidence type="ECO:0000313" key="6">
    <source>
        <dbReference type="Proteomes" id="UP001430377"/>
    </source>
</evidence>
<dbReference type="InterPro" id="IPR011991">
    <property type="entry name" value="ArsR-like_HTH"/>
</dbReference>
<dbReference type="InterPro" id="IPR036390">
    <property type="entry name" value="WH_DNA-bd_sf"/>
</dbReference>
<dbReference type="RefSeq" id="WP_220619683.1">
    <property type="nucleotide sequence ID" value="NZ_RKLR01000008.1"/>
</dbReference>
<protein>
    <submittedName>
        <fullName evidence="5">Helix-turn-helix domain-containing protein</fullName>
    </submittedName>
</protein>
<evidence type="ECO:0000256" key="2">
    <source>
        <dbReference type="ARBA" id="ARBA00023125"/>
    </source>
</evidence>
<dbReference type="InterPro" id="IPR005471">
    <property type="entry name" value="Tscrpt_reg_IclR_N"/>
</dbReference>
<dbReference type="PANTHER" id="PTHR33154">
    <property type="entry name" value="TRANSCRIPTIONAL REGULATOR, ARSR FAMILY"/>
    <property type="match status" value="1"/>
</dbReference>
<accession>A0AAW4PU70</accession>
<evidence type="ECO:0000256" key="1">
    <source>
        <dbReference type="ARBA" id="ARBA00023015"/>
    </source>
</evidence>
<dbReference type="EMBL" id="RKLR01000008">
    <property type="protein sequence ID" value="MBX0324741.1"/>
    <property type="molecule type" value="Genomic_DNA"/>
</dbReference>
<keyword evidence="3" id="KW-0804">Transcription</keyword>
<evidence type="ECO:0000259" key="4">
    <source>
        <dbReference type="PROSITE" id="PS50987"/>
    </source>
</evidence>
<dbReference type="SUPFAM" id="SSF46785">
    <property type="entry name" value="Winged helix' DNA-binding domain"/>
    <property type="match status" value="2"/>
</dbReference>
<proteinExistence type="predicted"/>
<comment type="caution">
    <text evidence="5">The sequence shown here is derived from an EMBL/GenBank/DDBJ whole genome shotgun (WGS) entry which is preliminary data.</text>
</comment>
<reference evidence="5 6" key="1">
    <citation type="submission" date="2021-06" db="EMBL/GenBank/DDBJ databases">
        <title>Halomicroarcula sp. a new haloarchaeum isolated from saline soil.</title>
        <authorList>
            <person name="Duran-Viseras A."/>
            <person name="Sanchez-Porro C."/>
            <person name="Ventosa A."/>
        </authorList>
    </citation>
    <scope>NUCLEOTIDE SEQUENCE [LARGE SCALE GENOMIC DNA]</scope>
    <source>
        <strain evidence="5 6">F13</strain>
    </source>
</reference>
<gene>
    <name evidence="5" type="ORF">EGH21_17080</name>
</gene>
<organism evidence="5 6">
    <name type="scientific">Haloarcula rubra</name>
    <dbReference type="NCBI Taxonomy" id="2487747"/>
    <lineage>
        <taxon>Archaea</taxon>
        <taxon>Methanobacteriati</taxon>
        <taxon>Methanobacteriota</taxon>
        <taxon>Stenosarchaea group</taxon>
        <taxon>Halobacteria</taxon>
        <taxon>Halobacteriales</taxon>
        <taxon>Haloarculaceae</taxon>
        <taxon>Haloarcula</taxon>
    </lineage>
</organism>
<evidence type="ECO:0000313" key="5">
    <source>
        <dbReference type="EMBL" id="MBX0324741.1"/>
    </source>
</evidence>
<keyword evidence="1" id="KW-0805">Transcription regulation</keyword>
<dbReference type="AlphaFoldDB" id="A0AAW4PU70"/>
<name>A0AAW4PU70_9EURY</name>
<dbReference type="PROSITE" id="PS50987">
    <property type="entry name" value="HTH_ARSR_2"/>
    <property type="match status" value="1"/>
</dbReference>
<dbReference type="Proteomes" id="UP001430377">
    <property type="component" value="Unassembled WGS sequence"/>
</dbReference>
<dbReference type="InterPro" id="IPR056528">
    <property type="entry name" value="HVO_2833_C"/>
</dbReference>
<dbReference type="GO" id="GO:0003677">
    <property type="term" value="F:DNA binding"/>
    <property type="evidence" value="ECO:0007669"/>
    <property type="project" value="UniProtKB-KW"/>
</dbReference>
<evidence type="ECO:0000256" key="3">
    <source>
        <dbReference type="ARBA" id="ARBA00023163"/>
    </source>
</evidence>
<dbReference type="Gene3D" id="1.10.10.10">
    <property type="entry name" value="Winged helix-like DNA-binding domain superfamily/Winged helix DNA-binding domain"/>
    <property type="match status" value="2"/>
</dbReference>
<sequence>MLTEGEVRALTALHGEQTVSELAANLDRSLSYTSELVEQLETSGLVETRRQGKTKQIRLSDAKAIELLTALTQQYSHIDWPELLSGAALRVCYFLDTPRTVTDLARHTDVHRSTVHRALSPLQHRGIVYQTDNGTYALNDGFEQLNAFARELAHHVHRQTVEQQTNTYTILWESLDEFLVQTTTEITEEHFILTGPEQFQRYDLPLLARDRRYYLYSETTSELSPEILCCHMLVIDSGARAQSYCILLLSHASIDRDELRAQATKYGVDDVVDDLCTYLDTSGDQRTSRLPEWKDFQELAEEYEVTP</sequence>